<comment type="caution">
    <text evidence="1">The sequence shown here is derived from an EMBL/GenBank/DDBJ whole genome shotgun (WGS) entry which is preliminary data.</text>
</comment>
<dbReference type="AlphaFoldDB" id="A0A4Y2INS8"/>
<sequence>MLGSREKRAMKTWFLKIPKSCWDSLLAMLQRYLEIKSAISETLIVTKEQQILDNVEFETLTEIVAVLRPIKIGLEKLSSRNATLLTAERVFTFIFGELNKRNSEFAKNMKRSLVQRIIEKCNVSLVGLIQYLNFGRRYDAAAVNVDLERFPNKNSKI</sequence>
<gene>
    <name evidence="1" type="ORF">AVEN_16275_1</name>
</gene>
<keyword evidence="2" id="KW-1185">Reference proteome</keyword>
<dbReference type="SUPFAM" id="SSF53098">
    <property type="entry name" value="Ribonuclease H-like"/>
    <property type="match status" value="1"/>
</dbReference>
<evidence type="ECO:0000313" key="2">
    <source>
        <dbReference type="Proteomes" id="UP000499080"/>
    </source>
</evidence>
<dbReference type="OrthoDB" id="10050977at2759"/>
<reference evidence="1 2" key="1">
    <citation type="journal article" date="2019" name="Sci. Rep.">
        <title>Orb-weaving spider Araneus ventricosus genome elucidates the spidroin gene catalogue.</title>
        <authorList>
            <person name="Kono N."/>
            <person name="Nakamura H."/>
            <person name="Ohtoshi R."/>
            <person name="Moran D.A.P."/>
            <person name="Shinohara A."/>
            <person name="Yoshida Y."/>
            <person name="Fujiwara M."/>
            <person name="Mori M."/>
            <person name="Tomita M."/>
            <person name="Arakawa K."/>
        </authorList>
    </citation>
    <scope>NUCLEOTIDE SEQUENCE [LARGE SCALE GENOMIC DNA]</scope>
</reference>
<accession>A0A4Y2INS8</accession>
<dbReference type="Proteomes" id="UP000499080">
    <property type="component" value="Unassembled WGS sequence"/>
</dbReference>
<organism evidence="1 2">
    <name type="scientific">Araneus ventricosus</name>
    <name type="common">Orbweaver spider</name>
    <name type="synonym">Epeira ventricosa</name>
    <dbReference type="NCBI Taxonomy" id="182803"/>
    <lineage>
        <taxon>Eukaryota</taxon>
        <taxon>Metazoa</taxon>
        <taxon>Ecdysozoa</taxon>
        <taxon>Arthropoda</taxon>
        <taxon>Chelicerata</taxon>
        <taxon>Arachnida</taxon>
        <taxon>Araneae</taxon>
        <taxon>Araneomorphae</taxon>
        <taxon>Entelegynae</taxon>
        <taxon>Araneoidea</taxon>
        <taxon>Araneidae</taxon>
        <taxon>Araneus</taxon>
    </lineage>
</organism>
<name>A0A4Y2INS8_ARAVE</name>
<protein>
    <submittedName>
        <fullName evidence="1">Uncharacterized protein</fullName>
    </submittedName>
</protein>
<evidence type="ECO:0000313" key="1">
    <source>
        <dbReference type="EMBL" id="GBM79501.1"/>
    </source>
</evidence>
<dbReference type="InterPro" id="IPR012337">
    <property type="entry name" value="RNaseH-like_sf"/>
</dbReference>
<dbReference type="EMBL" id="BGPR01107406">
    <property type="protein sequence ID" value="GBM79501.1"/>
    <property type="molecule type" value="Genomic_DNA"/>
</dbReference>
<proteinExistence type="predicted"/>